<dbReference type="Proteomes" id="UP001151760">
    <property type="component" value="Unassembled WGS sequence"/>
</dbReference>
<evidence type="ECO:0000313" key="3">
    <source>
        <dbReference type="Proteomes" id="UP001151760"/>
    </source>
</evidence>
<dbReference type="InterPro" id="IPR045110">
    <property type="entry name" value="XMAP215"/>
</dbReference>
<reference evidence="2" key="2">
    <citation type="submission" date="2022-01" db="EMBL/GenBank/DDBJ databases">
        <authorList>
            <person name="Yamashiro T."/>
            <person name="Shiraishi A."/>
            <person name="Satake H."/>
            <person name="Nakayama K."/>
        </authorList>
    </citation>
    <scope>NUCLEOTIDE SEQUENCE</scope>
</reference>
<reference evidence="2" key="1">
    <citation type="journal article" date="2022" name="Int. J. Mol. Sci.">
        <title>Draft Genome of Tanacetum Coccineum: Genomic Comparison of Closely Related Tanacetum-Family Plants.</title>
        <authorList>
            <person name="Yamashiro T."/>
            <person name="Shiraishi A."/>
            <person name="Nakayama K."/>
            <person name="Satake H."/>
        </authorList>
    </citation>
    <scope>NUCLEOTIDE SEQUENCE</scope>
</reference>
<evidence type="ECO:0000313" key="2">
    <source>
        <dbReference type="EMBL" id="GJT27242.1"/>
    </source>
</evidence>
<dbReference type="InterPro" id="IPR034085">
    <property type="entry name" value="TOG"/>
</dbReference>
<dbReference type="PANTHER" id="PTHR12609">
    <property type="entry name" value="MICROTUBULE ASSOCIATED PROTEIN XMAP215"/>
    <property type="match status" value="1"/>
</dbReference>
<accession>A0ABQ5CMD0</accession>
<evidence type="ECO:0000259" key="1">
    <source>
        <dbReference type="SMART" id="SM01349"/>
    </source>
</evidence>
<dbReference type="InterPro" id="IPR011989">
    <property type="entry name" value="ARM-like"/>
</dbReference>
<gene>
    <name evidence="2" type="ORF">Tco_0907517</name>
</gene>
<comment type="caution">
    <text evidence="2">The sequence shown here is derived from an EMBL/GenBank/DDBJ whole genome shotgun (WGS) entry which is preliminary data.</text>
</comment>
<dbReference type="SMART" id="SM01349">
    <property type="entry name" value="TOG"/>
    <property type="match status" value="1"/>
</dbReference>
<sequence length="396" mass="43479">MPTSFLSKLVTKNYHLLTTRTVDDAPGLKAFIGAHNPCPTYGYYFASRALGVFGCAIGVLQILTFKVLGKPAAKKAARLAVGKKADVRSQNKKVREDVDRAEMTLESRLGSLIQQDTITQLKSAAWKEPPITSLEEQVIALQELDIPSWGGKNVLVQQQGIEVVSHIASTATKFPMICIAGICERVAALKTRAQAMKWLTTFSVAMGIGFIYKRMSKIMKEHKNPKVLSEGLLWMVYVDDFGVAHLKLKDVFDFCKDATRNATIKLIGVLHKFVGPDIKAFSSDVKPAILSAVEAECEKNPFEGAAATPKKTIKASNSVSSVFGCGLDSLPREDNSRKITPELLKGLECSDWKIRSESIEAVLMFSFAPEAEGFFGDIGQEMVCKTPPICVYIFFN</sequence>
<dbReference type="EMBL" id="BQNB010014360">
    <property type="protein sequence ID" value="GJT27242.1"/>
    <property type="molecule type" value="Genomic_DNA"/>
</dbReference>
<organism evidence="2 3">
    <name type="scientific">Tanacetum coccineum</name>
    <dbReference type="NCBI Taxonomy" id="301880"/>
    <lineage>
        <taxon>Eukaryota</taxon>
        <taxon>Viridiplantae</taxon>
        <taxon>Streptophyta</taxon>
        <taxon>Embryophyta</taxon>
        <taxon>Tracheophyta</taxon>
        <taxon>Spermatophyta</taxon>
        <taxon>Magnoliopsida</taxon>
        <taxon>eudicotyledons</taxon>
        <taxon>Gunneridae</taxon>
        <taxon>Pentapetalae</taxon>
        <taxon>asterids</taxon>
        <taxon>campanulids</taxon>
        <taxon>Asterales</taxon>
        <taxon>Asteraceae</taxon>
        <taxon>Asteroideae</taxon>
        <taxon>Anthemideae</taxon>
        <taxon>Anthemidinae</taxon>
        <taxon>Tanacetum</taxon>
    </lineage>
</organism>
<feature type="domain" description="TOG" evidence="1">
    <location>
        <begin position="97"/>
        <end position="306"/>
    </location>
</feature>
<protein>
    <submittedName>
        <fullName evidence="2">Protein MOR1</fullName>
    </submittedName>
</protein>
<proteinExistence type="predicted"/>
<keyword evidence="3" id="KW-1185">Reference proteome</keyword>
<dbReference type="Gene3D" id="1.25.10.10">
    <property type="entry name" value="Leucine-rich Repeat Variant"/>
    <property type="match status" value="1"/>
</dbReference>
<name>A0ABQ5CMD0_9ASTR</name>